<evidence type="ECO:0000256" key="6">
    <source>
        <dbReference type="ARBA" id="ARBA00022840"/>
    </source>
</evidence>
<comment type="subcellular location">
    <subcellularLocation>
        <location evidence="1">Membrane</location>
        <topology evidence="1">Multi-pass membrane protein</topology>
    </subcellularLocation>
</comment>
<dbReference type="FunFam" id="1.20.1560.10:FF:000013">
    <property type="entry name" value="ABC transporter C family member 2"/>
    <property type="match status" value="1"/>
</dbReference>
<proteinExistence type="predicted"/>
<keyword evidence="7 9" id="KW-1133">Transmembrane helix</keyword>
<dbReference type="GO" id="GO:0016887">
    <property type="term" value="F:ATP hydrolysis activity"/>
    <property type="evidence" value="ECO:0007669"/>
    <property type="project" value="InterPro"/>
</dbReference>
<dbReference type="InterPro" id="IPR003439">
    <property type="entry name" value="ABC_transporter-like_ATP-bd"/>
</dbReference>
<feature type="transmembrane region" description="Helical" evidence="9">
    <location>
        <begin position="212"/>
        <end position="233"/>
    </location>
</feature>
<dbReference type="Pfam" id="PF00005">
    <property type="entry name" value="ABC_tran"/>
    <property type="match status" value="2"/>
</dbReference>
<dbReference type="InterPro" id="IPR050173">
    <property type="entry name" value="ABC_transporter_C-like"/>
</dbReference>
<dbReference type="EMBL" id="KB933249">
    <property type="protein sequence ID" value="EON97823.1"/>
    <property type="molecule type" value="Genomic_DNA"/>
</dbReference>
<dbReference type="HOGENOM" id="CLU_000604_27_9_1"/>
<dbReference type="GO" id="GO:0140359">
    <property type="term" value="F:ABC-type transporter activity"/>
    <property type="evidence" value="ECO:0007669"/>
    <property type="project" value="InterPro"/>
</dbReference>
<feature type="domain" description="ABC transporter" evidence="10">
    <location>
        <begin position="557"/>
        <end position="781"/>
    </location>
</feature>
<dbReference type="InterPro" id="IPR017871">
    <property type="entry name" value="ABC_transporter-like_CS"/>
</dbReference>
<evidence type="ECO:0000256" key="2">
    <source>
        <dbReference type="ARBA" id="ARBA00022448"/>
    </source>
</evidence>
<dbReference type="RefSeq" id="XP_007917381.1">
    <property type="nucleotide sequence ID" value="XM_007919190.1"/>
</dbReference>
<feature type="transmembrane region" description="Helical" evidence="9">
    <location>
        <begin position="480"/>
        <end position="507"/>
    </location>
</feature>
<evidence type="ECO:0000313" key="13">
    <source>
        <dbReference type="Proteomes" id="UP000014074"/>
    </source>
</evidence>
<evidence type="ECO:0000259" key="11">
    <source>
        <dbReference type="PROSITE" id="PS50929"/>
    </source>
</evidence>
<dbReference type="eggNOG" id="KOG0054">
    <property type="taxonomic scope" value="Eukaryota"/>
</dbReference>
<dbReference type="Gene3D" id="3.40.50.300">
    <property type="entry name" value="P-loop containing nucleotide triphosphate hydrolases"/>
    <property type="match status" value="2"/>
</dbReference>
<reference evidence="13" key="1">
    <citation type="journal article" date="2013" name="Genome Announc.">
        <title>Draft genome sequence of the ascomycete Phaeoacremonium aleophilum strain UCR-PA7, a causal agent of the esca disease complex in grapevines.</title>
        <authorList>
            <person name="Blanco-Ulate B."/>
            <person name="Rolshausen P."/>
            <person name="Cantu D."/>
        </authorList>
    </citation>
    <scope>NUCLEOTIDE SEQUENCE [LARGE SCALE GENOMIC DNA]</scope>
    <source>
        <strain evidence="13">UCR-PA7</strain>
    </source>
</reference>
<dbReference type="Gene3D" id="1.20.1560.10">
    <property type="entry name" value="ABC transporter type 1, transmembrane domain"/>
    <property type="match status" value="1"/>
</dbReference>
<keyword evidence="13" id="KW-1185">Reference proteome</keyword>
<feature type="transmembrane region" description="Helical" evidence="9">
    <location>
        <begin position="362"/>
        <end position="379"/>
    </location>
</feature>
<evidence type="ECO:0000256" key="9">
    <source>
        <dbReference type="SAM" id="Phobius"/>
    </source>
</evidence>
<dbReference type="FunFam" id="3.40.50.300:FF:001577">
    <property type="entry name" value="ABC bile acid transporter"/>
    <property type="match status" value="1"/>
</dbReference>
<evidence type="ECO:0000256" key="4">
    <source>
        <dbReference type="ARBA" id="ARBA00022737"/>
    </source>
</evidence>
<keyword evidence="8 9" id="KW-0472">Membrane</keyword>
<feature type="domain" description="ABC transmembrane type-1" evidence="11">
    <location>
        <begin position="269"/>
        <end position="522"/>
    </location>
</feature>
<dbReference type="Proteomes" id="UP000014074">
    <property type="component" value="Unassembled WGS sequence"/>
</dbReference>
<keyword evidence="5" id="KW-0547">Nucleotide-binding</keyword>
<dbReference type="CDD" id="cd03244">
    <property type="entry name" value="ABCC_MRP_domain2"/>
    <property type="match status" value="1"/>
</dbReference>
<keyword evidence="4" id="KW-0677">Repeat</keyword>
<dbReference type="GeneID" id="19327336"/>
<name>R8BEU4_PHAM7</name>
<evidence type="ECO:0000256" key="8">
    <source>
        <dbReference type="ARBA" id="ARBA00023136"/>
    </source>
</evidence>
<dbReference type="OrthoDB" id="6500128at2759"/>
<feature type="transmembrane region" description="Helical" evidence="9">
    <location>
        <begin position="283"/>
        <end position="313"/>
    </location>
</feature>
<protein>
    <submittedName>
        <fullName evidence="12">Putative multidrug resistance-associated protein 6 protein</fullName>
    </submittedName>
</protein>
<dbReference type="PROSITE" id="PS50893">
    <property type="entry name" value="ABC_TRANSPORTER_2"/>
    <property type="match status" value="1"/>
</dbReference>
<keyword evidence="6" id="KW-0067">ATP-binding</keyword>
<dbReference type="GO" id="GO:0005737">
    <property type="term" value="C:cytoplasm"/>
    <property type="evidence" value="ECO:0007669"/>
    <property type="project" value="UniProtKB-ARBA"/>
</dbReference>
<dbReference type="SUPFAM" id="SSF90123">
    <property type="entry name" value="ABC transporter transmembrane region"/>
    <property type="match status" value="1"/>
</dbReference>
<dbReference type="SUPFAM" id="SSF52540">
    <property type="entry name" value="P-loop containing nucleoside triphosphate hydrolases"/>
    <property type="match status" value="2"/>
</dbReference>
<dbReference type="PROSITE" id="PS50929">
    <property type="entry name" value="ABC_TM1F"/>
    <property type="match status" value="1"/>
</dbReference>
<evidence type="ECO:0000259" key="10">
    <source>
        <dbReference type="PROSITE" id="PS50893"/>
    </source>
</evidence>
<dbReference type="KEGG" id="tmn:UCRPA7_6657"/>
<keyword evidence="3 9" id="KW-0812">Transmembrane</keyword>
<organism evidence="12 13">
    <name type="scientific">Phaeoacremonium minimum (strain UCR-PA7)</name>
    <name type="common">Esca disease fungus</name>
    <name type="synonym">Togninia minima</name>
    <dbReference type="NCBI Taxonomy" id="1286976"/>
    <lineage>
        <taxon>Eukaryota</taxon>
        <taxon>Fungi</taxon>
        <taxon>Dikarya</taxon>
        <taxon>Ascomycota</taxon>
        <taxon>Pezizomycotina</taxon>
        <taxon>Sordariomycetes</taxon>
        <taxon>Sordariomycetidae</taxon>
        <taxon>Togniniales</taxon>
        <taxon>Togniniaceae</taxon>
        <taxon>Phaeoacremonium</taxon>
    </lineage>
</organism>
<gene>
    <name evidence="12" type="ORF">UCRPA7_6657</name>
</gene>
<keyword evidence="2" id="KW-0813">Transport</keyword>
<dbReference type="PROSITE" id="PS00211">
    <property type="entry name" value="ABC_TRANSPORTER_1"/>
    <property type="match status" value="1"/>
</dbReference>
<evidence type="ECO:0000256" key="7">
    <source>
        <dbReference type="ARBA" id="ARBA00022989"/>
    </source>
</evidence>
<dbReference type="Pfam" id="PF00664">
    <property type="entry name" value="ABC_membrane"/>
    <property type="match status" value="1"/>
</dbReference>
<dbReference type="PANTHER" id="PTHR24223:SF415">
    <property type="entry name" value="FI20190P1"/>
    <property type="match status" value="1"/>
</dbReference>
<dbReference type="PANTHER" id="PTHR24223">
    <property type="entry name" value="ATP-BINDING CASSETTE SUB-FAMILY C"/>
    <property type="match status" value="1"/>
</dbReference>
<evidence type="ECO:0000256" key="3">
    <source>
        <dbReference type="ARBA" id="ARBA00022692"/>
    </source>
</evidence>
<dbReference type="InterPro" id="IPR027417">
    <property type="entry name" value="P-loop_NTPase"/>
</dbReference>
<feature type="transmembrane region" description="Helical" evidence="9">
    <location>
        <begin position="385"/>
        <end position="403"/>
    </location>
</feature>
<dbReference type="GO" id="GO:0016020">
    <property type="term" value="C:membrane"/>
    <property type="evidence" value="ECO:0007669"/>
    <property type="project" value="UniProtKB-SubCell"/>
</dbReference>
<dbReference type="GO" id="GO:0005524">
    <property type="term" value="F:ATP binding"/>
    <property type="evidence" value="ECO:0007669"/>
    <property type="project" value="UniProtKB-KW"/>
</dbReference>
<sequence>MIGYCAQSPWLQSMSIKDNILFSRECDQSRYEEVLDTCCLNPDISNFKGGDEYLVGENGVGLSGGQKARVALARAIYSKARILLLDDPIAALDHQTAETILKKLFTRSSLAQGRMIIFVTHRMDLLTRYADQVFEVSPLGHVQVITRDEINMHDELLHFTATEDPPETADEEQTTLGSNGTAVKVIGEEYRATGGVMASVYWKYVKAGKLRFWVILMVVFGIFRVSRMAHFYYLKIWGEAYNHDSDIIMTSNAPEYHISTIASREWLDIDLGLPPPDENVRPWLFWFFIIAVCQFVSFFVSDLFIILLIYTAGKRLFEDVMRKVTNATFRFYDVTPIGRLMNRLTSDIGTVDGQVVNQIQNVAWYFIAWVSSLVVIGSATPVFLAIAILMTIMFIYIFLRFLPASQSLRRLEMVSLSPLMSNFGTLLEGLTTVRAFRAQPHFQDRIIVTTDAFQKMDHFYWSLQAWLQYRFDTLSALSTFMLTMTALFTGLSAGTVGFVLTAAANFVQFTHQLCRRYGELQMQFVSVERVIELMDLEEEPEGNVSPPAAWPSYADDVIFENVTVRYAPHLDPSLQDLSFRIPAGSTVAVTGRTGSGKSTLALTLLGTIPPERDATAYGTIRIGAIDITNVNKHMLRRRISFVAQDPVLFPGTLRDNLDPIGEHTDEECALVLRRVFDGAGHFTLESRVDGGGKNLSQGQRQLVGLGRAVLRRSPVVILDEATASIDKKTAFYIQQVLREELKESTVITIAHRVEAVKDADYEIVLEKGKLLKCGPTKSIAL</sequence>
<dbReference type="SMART" id="SM00382">
    <property type="entry name" value="AAA"/>
    <property type="match status" value="1"/>
</dbReference>
<accession>R8BEU4</accession>
<evidence type="ECO:0000256" key="1">
    <source>
        <dbReference type="ARBA" id="ARBA00004141"/>
    </source>
</evidence>
<dbReference type="InterPro" id="IPR036640">
    <property type="entry name" value="ABC1_TM_sf"/>
</dbReference>
<dbReference type="InterPro" id="IPR011527">
    <property type="entry name" value="ABC1_TM_dom"/>
</dbReference>
<dbReference type="InterPro" id="IPR003593">
    <property type="entry name" value="AAA+_ATPase"/>
</dbReference>
<evidence type="ECO:0000256" key="5">
    <source>
        <dbReference type="ARBA" id="ARBA00022741"/>
    </source>
</evidence>
<dbReference type="CDD" id="cd18604">
    <property type="entry name" value="ABC_6TM_VMR1_D2_like"/>
    <property type="match status" value="1"/>
</dbReference>
<dbReference type="AlphaFoldDB" id="R8BEU4"/>
<evidence type="ECO:0000313" key="12">
    <source>
        <dbReference type="EMBL" id="EON97823.1"/>
    </source>
</evidence>